<feature type="domain" description="EamA" evidence="2">
    <location>
        <begin position="151"/>
        <end position="284"/>
    </location>
</feature>
<dbReference type="PANTHER" id="PTHR22911">
    <property type="entry name" value="ACYL-MALONYL CONDENSING ENZYME-RELATED"/>
    <property type="match status" value="1"/>
</dbReference>
<evidence type="ECO:0000256" key="1">
    <source>
        <dbReference type="SAM" id="Phobius"/>
    </source>
</evidence>
<dbReference type="Proteomes" id="UP000054695">
    <property type="component" value="Unassembled WGS sequence"/>
</dbReference>
<comment type="caution">
    <text evidence="3">The sequence shown here is derived from an EMBL/GenBank/DDBJ whole genome shotgun (WGS) entry which is preliminary data.</text>
</comment>
<feature type="transmembrane region" description="Helical" evidence="1">
    <location>
        <begin position="40"/>
        <end position="58"/>
    </location>
</feature>
<reference evidence="3 4" key="1">
    <citation type="submission" date="2015-11" db="EMBL/GenBank/DDBJ databases">
        <title>Genomic analysis of 38 Legionella species identifies large and diverse effector repertoires.</title>
        <authorList>
            <person name="Burstein D."/>
            <person name="Amaro F."/>
            <person name="Zusman T."/>
            <person name="Lifshitz Z."/>
            <person name="Cohen O."/>
            <person name="Gilbert J.A."/>
            <person name="Pupko T."/>
            <person name="Shuman H.A."/>
            <person name="Segal G."/>
        </authorList>
    </citation>
    <scope>NUCLEOTIDE SEQUENCE [LARGE SCALE GENOMIC DNA]</scope>
    <source>
        <strain evidence="3 4">WIGA</strain>
    </source>
</reference>
<dbReference type="OrthoDB" id="5652448at2"/>
<feature type="transmembrane region" description="Helical" evidence="1">
    <location>
        <begin position="244"/>
        <end position="261"/>
    </location>
</feature>
<dbReference type="PANTHER" id="PTHR22911:SF137">
    <property type="entry name" value="SOLUTE CARRIER FAMILY 35 MEMBER G2-RELATED"/>
    <property type="match status" value="1"/>
</dbReference>
<keyword evidence="4" id="KW-1185">Reference proteome</keyword>
<dbReference type="SUPFAM" id="SSF103481">
    <property type="entry name" value="Multidrug resistance efflux transporter EmrE"/>
    <property type="match status" value="2"/>
</dbReference>
<protein>
    <submittedName>
        <fullName evidence="3">Transporter</fullName>
    </submittedName>
</protein>
<evidence type="ECO:0000313" key="4">
    <source>
        <dbReference type="Proteomes" id="UP000054695"/>
    </source>
</evidence>
<proteinExistence type="predicted"/>
<gene>
    <name evidence="3" type="ORF">Lboz_1209</name>
</gene>
<name>A0A0W0RUT5_LEGBO</name>
<feature type="transmembrane region" description="Helical" evidence="1">
    <location>
        <begin position="12"/>
        <end position="28"/>
    </location>
</feature>
<evidence type="ECO:0000259" key="2">
    <source>
        <dbReference type="Pfam" id="PF00892"/>
    </source>
</evidence>
<dbReference type="AlphaFoldDB" id="A0A0W0RUT5"/>
<feature type="transmembrane region" description="Helical" evidence="1">
    <location>
        <begin position="211"/>
        <end position="232"/>
    </location>
</feature>
<sequence>MMINQEYRGSIYAILSGFLYGFIGYFGLSAMNGNLSASTMLFWRFLISSMIILIIMLPKIKKNNDSYKNMFLAFLTGAFFYGISTWLYFLASNYIGSGLAMVIFFTYPVLIMLLNYFFYGQSIPQVYYFAILVILMGMTLMVDLDALSFNLWGILLGIASAFFYACYVIGSKRNELSPNMSTFMVCLGCMVTSSFVSLFNHSFAIPSSTDVWYHLFGISVIATVAPIILLLYSLKYISSEKASILSVLEPVFVVIFGVLLLGEELNFWGAAGIVFVLTGALLTLFSHKITIGQLKFQLVRSEDAG</sequence>
<feature type="domain" description="EamA" evidence="2">
    <location>
        <begin position="9"/>
        <end position="142"/>
    </location>
</feature>
<dbReference type="Pfam" id="PF00892">
    <property type="entry name" value="EamA"/>
    <property type="match status" value="2"/>
</dbReference>
<feature type="transmembrane region" description="Helical" evidence="1">
    <location>
        <begin position="126"/>
        <end position="144"/>
    </location>
</feature>
<feature type="transmembrane region" description="Helical" evidence="1">
    <location>
        <begin position="267"/>
        <end position="285"/>
    </location>
</feature>
<feature type="transmembrane region" description="Helical" evidence="1">
    <location>
        <begin position="95"/>
        <end position="119"/>
    </location>
</feature>
<feature type="transmembrane region" description="Helical" evidence="1">
    <location>
        <begin position="150"/>
        <end position="170"/>
    </location>
</feature>
<keyword evidence="1" id="KW-0472">Membrane</keyword>
<accession>A0A0W0RUT5</accession>
<keyword evidence="1" id="KW-1133">Transmembrane helix</keyword>
<feature type="transmembrane region" description="Helical" evidence="1">
    <location>
        <begin position="182"/>
        <end position="199"/>
    </location>
</feature>
<dbReference type="GO" id="GO:0016020">
    <property type="term" value="C:membrane"/>
    <property type="evidence" value="ECO:0007669"/>
    <property type="project" value="InterPro"/>
</dbReference>
<dbReference type="InterPro" id="IPR037185">
    <property type="entry name" value="EmrE-like"/>
</dbReference>
<dbReference type="InterPro" id="IPR000620">
    <property type="entry name" value="EamA_dom"/>
</dbReference>
<dbReference type="PATRIC" id="fig|447.4.peg.1293"/>
<evidence type="ECO:0000313" key="3">
    <source>
        <dbReference type="EMBL" id="KTC74810.1"/>
    </source>
</evidence>
<dbReference type="Gene3D" id="1.10.3730.20">
    <property type="match status" value="2"/>
</dbReference>
<keyword evidence="1" id="KW-0812">Transmembrane</keyword>
<dbReference type="STRING" id="447.Lboz_1209"/>
<dbReference type="EMBL" id="LNXU01000013">
    <property type="protein sequence ID" value="KTC74810.1"/>
    <property type="molecule type" value="Genomic_DNA"/>
</dbReference>
<organism evidence="3 4">
    <name type="scientific">Legionella bozemanae</name>
    <name type="common">Fluoribacter bozemanae</name>
    <dbReference type="NCBI Taxonomy" id="447"/>
    <lineage>
        <taxon>Bacteria</taxon>
        <taxon>Pseudomonadati</taxon>
        <taxon>Pseudomonadota</taxon>
        <taxon>Gammaproteobacteria</taxon>
        <taxon>Legionellales</taxon>
        <taxon>Legionellaceae</taxon>
        <taxon>Legionella</taxon>
    </lineage>
</organism>
<feature type="transmembrane region" description="Helical" evidence="1">
    <location>
        <begin position="70"/>
        <end position="89"/>
    </location>
</feature>